<protein>
    <recommendedName>
        <fullName evidence="4">Lipoprotein</fullName>
    </recommendedName>
</protein>
<evidence type="ECO:0000313" key="3">
    <source>
        <dbReference type="Proteomes" id="UP000002745"/>
    </source>
</evidence>
<organism evidence="2 3">
    <name type="scientific">Hirschia baltica (strain ATCC 49814 / DSM 5838 / IFAM 1418)</name>
    <dbReference type="NCBI Taxonomy" id="582402"/>
    <lineage>
        <taxon>Bacteria</taxon>
        <taxon>Pseudomonadati</taxon>
        <taxon>Pseudomonadota</taxon>
        <taxon>Alphaproteobacteria</taxon>
        <taxon>Hyphomonadales</taxon>
        <taxon>Hyphomonadaceae</taxon>
        <taxon>Hirschia</taxon>
    </lineage>
</organism>
<dbReference type="STRING" id="582402.Hbal_1534"/>
<name>C6XJC7_HIRBI</name>
<sequence length="199" mass="22052">MRFNHLFVAALASCLSIGGQAFAQSASNSEPSAEQTEIDPLAYVLPKDKDETFEIGWDDLLPPGEAERTAAQIQNQMQSLFNVTEGGENDVAMQFGTHNTVKILDGHKIRIPGYTVPFEFGKNAKIKEFLLVPYYGACLHAPPPPPNQTIYVKTDKPIKLKDLQQAVWIEGYVHIDSTYTDLAEAAYTVSLTDLEVYDN</sequence>
<keyword evidence="1" id="KW-0732">Signal</keyword>
<reference evidence="3" key="1">
    <citation type="journal article" date="2011" name="J. Bacteriol.">
        <title>Genome sequences of eight morphologically diverse alphaproteobacteria.</title>
        <authorList>
            <consortium name="US DOE Joint Genome Institute"/>
            <person name="Brown P.J."/>
            <person name="Kysela D.T."/>
            <person name="Buechlein A."/>
            <person name="Hemmerich C."/>
            <person name="Brun Y.V."/>
        </authorList>
    </citation>
    <scope>NUCLEOTIDE SEQUENCE [LARGE SCALE GENOMIC DNA]</scope>
    <source>
        <strain evidence="3">ATCC 49814 / DSM 5838 / IFAM 1418</strain>
    </source>
</reference>
<dbReference type="HOGENOM" id="CLU_099457_3_0_5"/>
<dbReference type="KEGG" id="hba:Hbal_1534"/>
<evidence type="ECO:0000313" key="2">
    <source>
        <dbReference type="EMBL" id="ACT59222.1"/>
    </source>
</evidence>
<gene>
    <name evidence="2" type="ordered locus">Hbal_1534</name>
</gene>
<dbReference type="Proteomes" id="UP000002745">
    <property type="component" value="Chromosome"/>
</dbReference>
<dbReference type="OrthoDB" id="9812956at2"/>
<accession>C6XJC7</accession>
<keyword evidence="3" id="KW-1185">Reference proteome</keyword>
<feature type="chain" id="PRO_5002973924" description="Lipoprotein" evidence="1">
    <location>
        <begin position="24"/>
        <end position="199"/>
    </location>
</feature>
<dbReference type="EMBL" id="CP001678">
    <property type="protein sequence ID" value="ACT59222.1"/>
    <property type="molecule type" value="Genomic_DNA"/>
</dbReference>
<dbReference type="Pfam" id="PF11736">
    <property type="entry name" value="DUF3299"/>
    <property type="match status" value="1"/>
</dbReference>
<dbReference type="RefSeq" id="WP_015827372.1">
    <property type="nucleotide sequence ID" value="NC_012982.1"/>
</dbReference>
<dbReference type="AlphaFoldDB" id="C6XJC7"/>
<dbReference type="eggNOG" id="COG3495">
    <property type="taxonomic scope" value="Bacteria"/>
</dbReference>
<feature type="signal peptide" evidence="1">
    <location>
        <begin position="1"/>
        <end position="23"/>
    </location>
</feature>
<dbReference type="InterPro" id="IPR021727">
    <property type="entry name" value="DUF3299"/>
</dbReference>
<evidence type="ECO:0000256" key="1">
    <source>
        <dbReference type="SAM" id="SignalP"/>
    </source>
</evidence>
<evidence type="ECO:0008006" key="4">
    <source>
        <dbReference type="Google" id="ProtNLM"/>
    </source>
</evidence>
<proteinExistence type="predicted"/>
<dbReference type="Gene3D" id="2.40.50.870">
    <property type="entry name" value="Protein of unknown function (DUF3299)"/>
    <property type="match status" value="1"/>
</dbReference>